<protein>
    <submittedName>
        <fullName evidence="1">Uncharacterized protein</fullName>
    </submittedName>
</protein>
<name>A0A6S7GRL5_PARCT</name>
<comment type="caution">
    <text evidence="1">The sequence shown here is derived from an EMBL/GenBank/DDBJ whole genome shotgun (WGS) entry which is preliminary data.</text>
</comment>
<reference evidence="1" key="1">
    <citation type="submission" date="2020-04" db="EMBL/GenBank/DDBJ databases">
        <authorList>
            <person name="Alioto T."/>
            <person name="Alioto T."/>
            <person name="Gomez Garrido J."/>
        </authorList>
    </citation>
    <scope>NUCLEOTIDE SEQUENCE</scope>
    <source>
        <strain evidence="1">A484AB</strain>
    </source>
</reference>
<dbReference type="EMBL" id="CACRXK020002431">
    <property type="protein sequence ID" value="CAB3994285.1"/>
    <property type="molecule type" value="Genomic_DNA"/>
</dbReference>
<sequence>MGTGQFLCDFRRDYHITKSLAHRKAVTQTKQKANEKWMKVHFQHIEQDRSPGKKVSHVRLLLLVNELKDNGLTCLCTKNELQRLCNGYNVRYLLKWNKGKLSAELAHAILHCENMPSSPVTSKYVVAIIVREDQPALIPVLNLRRL</sequence>
<proteinExistence type="predicted"/>
<accession>A0A6S7GRL5</accession>
<dbReference type="AlphaFoldDB" id="A0A6S7GRL5"/>
<evidence type="ECO:0000313" key="2">
    <source>
        <dbReference type="Proteomes" id="UP001152795"/>
    </source>
</evidence>
<organism evidence="1 2">
    <name type="scientific">Paramuricea clavata</name>
    <name type="common">Red gorgonian</name>
    <name type="synonym">Violescent sea-whip</name>
    <dbReference type="NCBI Taxonomy" id="317549"/>
    <lineage>
        <taxon>Eukaryota</taxon>
        <taxon>Metazoa</taxon>
        <taxon>Cnidaria</taxon>
        <taxon>Anthozoa</taxon>
        <taxon>Octocorallia</taxon>
        <taxon>Malacalcyonacea</taxon>
        <taxon>Plexauridae</taxon>
        <taxon>Paramuricea</taxon>
    </lineage>
</organism>
<evidence type="ECO:0000313" key="1">
    <source>
        <dbReference type="EMBL" id="CAB3994285.1"/>
    </source>
</evidence>
<gene>
    <name evidence="1" type="ORF">PACLA_8A058878</name>
</gene>
<keyword evidence="2" id="KW-1185">Reference proteome</keyword>
<dbReference type="OrthoDB" id="5988190at2759"/>
<dbReference type="Proteomes" id="UP001152795">
    <property type="component" value="Unassembled WGS sequence"/>
</dbReference>